<proteinExistence type="predicted"/>
<feature type="transmembrane region" description="Helical" evidence="1">
    <location>
        <begin position="349"/>
        <end position="370"/>
    </location>
</feature>
<feature type="transmembrane region" description="Helical" evidence="1">
    <location>
        <begin position="206"/>
        <end position="225"/>
    </location>
</feature>
<feature type="transmembrane region" description="Helical" evidence="1">
    <location>
        <begin position="67"/>
        <end position="87"/>
    </location>
</feature>
<evidence type="ECO:0000313" key="2">
    <source>
        <dbReference type="EMBL" id="RHW43113.1"/>
    </source>
</evidence>
<dbReference type="AlphaFoldDB" id="A0A417YYV9"/>
<keyword evidence="1" id="KW-1133">Transmembrane helix</keyword>
<keyword evidence="1" id="KW-0812">Transmembrane</keyword>
<protein>
    <submittedName>
        <fullName evidence="2">Uncharacterized protein</fullName>
    </submittedName>
</protein>
<comment type="caution">
    <text evidence="2">The sequence shown here is derived from an EMBL/GenBank/DDBJ whole genome shotgun (WGS) entry which is preliminary data.</text>
</comment>
<dbReference type="OrthoDB" id="2659138at2"/>
<name>A0A417YYV9_9BACI</name>
<evidence type="ECO:0000256" key="1">
    <source>
        <dbReference type="SAM" id="Phobius"/>
    </source>
</evidence>
<sequence>MDDFRTLKLLDKGKWVFEKLGADYPVLRKILAMKLTMDQRRVPTILGGARRKQEDPSKEENRFMKSLWVYSIFGLLLLPLILLGEHYLVQMTIFFAILMFIIMTSLVSDFSAVLLDLRDRHILLAKPVGRKTLSLAKAVHVAIYLFFLTGSLAAIPLIAGLIRHGPVFFLVFLVALFFADLLILAATAMVYYFILRFFDGEKLRDVINYVQILLSVSLALGYQLVGRSFELIQGEKAVSPQWWQALLPPAWFGSLFEAGLNGFWAPELALFALLAIAFPIAAFALYIKLMPSFEGKMQKLSSGSGPSRVKVPELDTTLSRIICPNREERAFYRFAAAMMKTERDFRLKVYPSIGLSVVLPVILILNRLQWDSFESLAASKHYLSIYMAAIVIPTSIIMLKYSGRYKASWLFQTAPLRSNSFLYSGTLKAFLVRLFLPVFALTGIIFCGIFGLKILPDIVGVFLASIFYCVICTFLLKGSLPFSESFEASQESEGWKTIIYLIPIFVLMGIHYLFTLFQYGNYLFVLLMLLAASVSWRIAGRKIWT</sequence>
<feature type="transmembrane region" description="Helical" evidence="1">
    <location>
        <begin position="458"/>
        <end position="476"/>
    </location>
</feature>
<feature type="transmembrane region" description="Helical" evidence="1">
    <location>
        <begin position="138"/>
        <end position="162"/>
    </location>
</feature>
<feature type="transmembrane region" description="Helical" evidence="1">
    <location>
        <begin position="520"/>
        <end position="539"/>
    </location>
</feature>
<feature type="transmembrane region" description="Helical" evidence="1">
    <location>
        <begin position="93"/>
        <end position="117"/>
    </location>
</feature>
<evidence type="ECO:0000313" key="3">
    <source>
        <dbReference type="Proteomes" id="UP000284416"/>
    </source>
</evidence>
<accession>A0A417YYV9</accession>
<feature type="transmembrane region" description="Helical" evidence="1">
    <location>
        <begin position="497"/>
        <end position="514"/>
    </location>
</feature>
<feature type="transmembrane region" description="Helical" evidence="1">
    <location>
        <begin position="268"/>
        <end position="287"/>
    </location>
</feature>
<feature type="transmembrane region" description="Helical" evidence="1">
    <location>
        <begin position="430"/>
        <end position="452"/>
    </location>
</feature>
<feature type="transmembrane region" description="Helical" evidence="1">
    <location>
        <begin position="168"/>
        <end position="194"/>
    </location>
</feature>
<keyword evidence="3" id="KW-1185">Reference proteome</keyword>
<reference evidence="2 3" key="1">
    <citation type="journal article" date="2017" name="Int. J. Syst. Evol. Microbiol.">
        <title>Bacillus notoginsengisoli sp. nov., a novel bacterium isolated from the rhizosphere of Panax notoginseng.</title>
        <authorList>
            <person name="Zhang M.Y."/>
            <person name="Cheng J."/>
            <person name="Cai Y."/>
            <person name="Zhang T.Y."/>
            <person name="Wu Y.Y."/>
            <person name="Manikprabhu D."/>
            <person name="Li W.J."/>
            <person name="Zhang Y.X."/>
        </authorList>
    </citation>
    <scope>NUCLEOTIDE SEQUENCE [LARGE SCALE GENOMIC DNA]</scope>
    <source>
        <strain evidence="2 3">JCM 30743</strain>
    </source>
</reference>
<dbReference type="Proteomes" id="UP000284416">
    <property type="component" value="Unassembled WGS sequence"/>
</dbReference>
<keyword evidence="1" id="KW-0472">Membrane</keyword>
<organism evidence="2 3">
    <name type="scientific">Neobacillus notoginsengisoli</name>
    <dbReference type="NCBI Taxonomy" id="1578198"/>
    <lineage>
        <taxon>Bacteria</taxon>
        <taxon>Bacillati</taxon>
        <taxon>Bacillota</taxon>
        <taxon>Bacilli</taxon>
        <taxon>Bacillales</taxon>
        <taxon>Bacillaceae</taxon>
        <taxon>Neobacillus</taxon>
    </lineage>
</organism>
<gene>
    <name evidence="2" type="ORF">D1B31_00070</name>
</gene>
<feature type="transmembrane region" description="Helical" evidence="1">
    <location>
        <begin position="382"/>
        <end position="401"/>
    </location>
</feature>
<dbReference type="RefSeq" id="WP_118918721.1">
    <property type="nucleotide sequence ID" value="NZ_QWEG01000001.1"/>
</dbReference>
<dbReference type="EMBL" id="QWEG01000001">
    <property type="protein sequence ID" value="RHW43113.1"/>
    <property type="molecule type" value="Genomic_DNA"/>
</dbReference>